<feature type="region of interest" description="Disordered" evidence="1">
    <location>
        <begin position="1"/>
        <end position="23"/>
    </location>
</feature>
<accession>A0A4D6NKX7</accession>
<evidence type="ECO:0000313" key="3">
    <source>
        <dbReference type="Proteomes" id="UP000501690"/>
    </source>
</evidence>
<feature type="compositionally biased region" description="Low complexity" evidence="1">
    <location>
        <begin position="1"/>
        <end position="11"/>
    </location>
</feature>
<proteinExistence type="predicted"/>
<name>A0A4D6NKX7_VIGUN</name>
<evidence type="ECO:0000256" key="1">
    <source>
        <dbReference type="SAM" id="MobiDB-lite"/>
    </source>
</evidence>
<dbReference type="Proteomes" id="UP000501690">
    <property type="component" value="Linkage Group LG11"/>
</dbReference>
<organism evidence="2 3">
    <name type="scientific">Vigna unguiculata</name>
    <name type="common">Cowpea</name>
    <dbReference type="NCBI Taxonomy" id="3917"/>
    <lineage>
        <taxon>Eukaryota</taxon>
        <taxon>Viridiplantae</taxon>
        <taxon>Streptophyta</taxon>
        <taxon>Embryophyta</taxon>
        <taxon>Tracheophyta</taxon>
        <taxon>Spermatophyta</taxon>
        <taxon>Magnoliopsida</taxon>
        <taxon>eudicotyledons</taxon>
        <taxon>Gunneridae</taxon>
        <taxon>Pentapetalae</taxon>
        <taxon>rosids</taxon>
        <taxon>fabids</taxon>
        <taxon>Fabales</taxon>
        <taxon>Fabaceae</taxon>
        <taxon>Papilionoideae</taxon>
        <taxon>50 kb inversion clade</taxon>
        <taxon>NPAAA clade</taxon>
        <taxon>indigoferoid/millettioid clade</taxon>
        <taxon>Phaseoleae</taxon>
        <taxon>Vigna</taxon>
    </lineage>
</organism>
<sequence>MSSSSEYSEFSGQKSAKSPEKSSFSQTCSLLSQYIKEKGSFGDLTLGMTCNAEPCGTPP</sequence>
<reference evidence="2 3" key="1">
    <citation type="submission" date="2019-04" db="EMBL/GenBank/DDBJ databases">
        <title>An improved genome assembly and genetic linkage map for asparagus bean, Vigna unguiculata ssp. sesquipedialis.</title>
        <authorList>
            <person name="Xia Q."/>
            <person name="Zhang R."/>
            <person name="Dong Y."/>
        </authorList>
    </citation>
    <scope>NUCLEOTIDE SEQUENCE [LARGE SCALE GENOMIC DNA]</scope>
    <source>
        <tissue evidence="2">Leaf</tissue>
    </source>
</reference>
<evidence type="ECO:0000313" key="2">
    <source>
        <dbReference type="EMBL" id="QCE13591.1"/>
    </source>
</evidence>
<feature type="compositionally biased region" description="Polar residues" evidence="1">
    <location>
        <begin position="12"/>
        <end position="23"/>
    </location>
</feature>
<dbReference type="EMBL" id="CP039355">
    <property type="protein sequence ID" value="QCE13591.1"/>
    <property type="molecule type" value="Genomic_DNA"/>
</dbReference>
<dbReference type="AlphaFoldDB" id="A0A4D6NKX7"/>
<gene>
    <name evidence="2" type="ORF">DEO72_LG11g585</name>
</gene>
<protein>
    <submittedName>
        <fullName evidence="2">Uncharacterized protein</fullName>
    </submittedName>
</protein>
<keyword evidence="3" id="KW-1185">Reference proteome</keyword>